<dbReference type="InterPro" id="IPR052698">
    <property type="entry name" value="MoCofactor_Util/Proc"/>
</dbReference>
<protein>
    <submittedName>
        <fullName evidence="4">XdhC family protein</fullName>
    </submittedName>
</protein>
<keyword evidence="5" id="KW-1185">Reference proteome</keyword>
<dbReference type="AlphaFoldDB" id="A0A8J7U2Y1"/>
<sequence>MDDSALFQALQDNQQDPQPTAVATIVSIDGPAYRGLGTQIAIRANAPVYGTISAGCLENDVRRHAELCFQDQRVHRVTYDATNDDELIWGMGTGCGGRIEIQITPLFDPAQTALLSWIEAVQQRRASGAFLQEIVADGAEAAGLCWLDGKGVTPAFPTSSLPSAAVIDMAMARLDRDGSDRRGRRPALLEEPSARWLFRPAAPPPAVLLVGAGSDVAPLITGFAGLGWQVEVIDHRPDQRDPNRYPAATWLTAERAKDFAARPAHRRDFAAAVIKGHHFERDAAWLAAVLKEAIPYVGVLGPRSRFERLVAHLAEQGTRFDAEQCARVYAPTGLDLGGENPAEVALSVVAEVMKETHRRTGAPLREKKGPIHERGSH</sequence>
<evidence type="ECO:0000259" key="2">
    <source>
        <dbReference type="Pfam" id="PF02625"/>
    </source>
</evidence>
<feature type="domain" description="XdhC- CoxI" evidence="2">
    <location>
        <begin position="16"/>
        <end position="80"/>
    </location>
</feature>
<dbReference type="RefSeq" id="WP_207857856.1">
    <property type="nucleotide sequence ID" value="NZ_JAFREP010000005.1"/>
</dbReference>
<dbReference type="Pfam" id="PF13478">
    <property type="entry name" value="XdhC_C"/>
    <property type="match status" value="1"/>
</dbReference>
<evidence type="ECO:0000313" key="5">
    <source>
        <dbReference type="Proteomes" id="UP000664417"/>
    </source>
</evidence>
<dbReference type="EMBL" id="JAFREP010000005">
    <property type="protein sequence ID" value="MBO1318209.1"/>
    <property type="molecule type" value="Genomic_DNA"/>
</dbReference>
<dbReference type="Pfam" id="PF02625">
    <property type="entry name" value="XdhC_CoxI"/>
    <property type="match status" value="1"/>
</dbReference>
<feature type="region of interest" description="Disordered" evidence="1">
    <location>
        <begin position="357"/>
        <end position="377"/>
    </location>
</feature>
<accession>A0A8J7U2Y1</accession>
<evidence type="ECO:0000313" key="4">
    <source>
        <dbReference type="EMBL" id="MBO1318209.1"/>
    </source>
</evidence>
<feature type="domain" description="XdhC Rossmann" evidence="3">
    <location>
        <begin position="207"/>
        <end position="352"/>
    </location>
</feature>
<dbReference type="InterPro" id="IPR003777">
    <property type="entry name" value="XdhC_CoxI"/>
</dbReference>
<name>A0A8J7U2Y1_9BACT</name>
<dbReference type="PANTHER" id="PTHR30388">
    <property type="entry name" value="ALDEHYDE OXIDOREDUCTASE MOLYBDENUM COFACTOR ASSEMBLY PROTEIN"/>
    <property type="match status" value="1"/>
</dbReference>
<evidence type="ECO:0000256" key="1">
    <source>
        <dbReference type="SAM" id="MobiDB-lite"/>
    </source>
</evidence>
<feature type="compositionally biased region" description="Basic and acidic residues" evidence="1">
    <location>
        <begin position="364"/>
        <end position="377"/>
    </location>
</feature>
<dbReference type="InterPro" id="IPR027051">
    <property type="entry name" value="XdhC_Rossmann_dom"/>
</dbReference>
<organism evidence="4 5">
    <name type="scientific">Acanthopleuribacter pedis</name>
    <dbReference type="NCBI Taxonomy" id="442870"/>
    <lineage>
        <taxon>Bacteria</taxon>
        <taxon>Pseudomonadati</taxon>
        <taxon>Acidobacteriota</taxon>
        <taxon>Holophagae</taxon>
        <taxon>Acanthopleuribacterales</taxon>
        <taxon>Acanthopleuribacteraceae</taxon>
        <taxon>Acanthopleuribacter</taxon>
    </lineage>
</organism>
<reference evidence="4" key="1">
    <citation type="submission" date="2021-03" db="EMBL/GenBank/DDBJ databases">
        <authorList>
            <person name="Wang G."/>
        </authorList>
    </citation>
    <scope>NUCLEOTIDE SEQUENCE</scope>
    <source>
        <strain evidence="4">KCTC 12899</strain>
    </source>
</reference>
<dbReference type="PANTHER" id="PTHR30388:SF6">
    <property type="entry name" value="XANTHINE DEHYDROGENASE SUBUNIT A-RELATED"/>
    <property type="match status" value="1"/>
</dbReference>
<evidence type="ECO:0000259" key="3">
    <source>
        <dbReference type="Pfam" id="PF13478"/>
    </source>
</evidence>
<dbReference type="Proteomes" id="UP000664417">
    <property type="component" value="Unassembled WGS sequence"/>
</dbReference>
<comment type="caution">
    <text evidence="4">The sequence shown here is derived from an EMBL/GenBank/DDBJ whole genome shotgun (WGS) entry which is preliminary data.</text>
</comment>
<gene>
    <name evidence="4" type="ORF">J3U88_07070</name>
</gene>
<proteinExistence type="predicted"/>
<dbReference type="Gene3D" id="3.40.50.720">
    <property type="entry name" value="NAD(P)-binding Rossmann-like Domain"/>
    <property type="match status" value="1"/>
</dbReference>